<dbReference type="InterPro" id="IPR026341">
    <property type="entry name" value="T9SS_type_B"/>
</dbReference>
<dbReference type="Proteomes" id="UP001155280">
    <property type="component" value="Unassembled WGS sequence"/>
</dbReference>
<evidence type="ECO:0000313" key="4">
    <source>
        <dbReference type="Proteomes" id="UP001155280"/>
    </source>
</evidence>
<gene>
    <name evidence="3" type="ORF">MKO06_14360</name>
</gene>
<proteinExistence type="predicted"/>
<dbReference type="RefSeq" id="WP_241552764.1">
    <property type="nucleotide sequence ID" value="NZ_JANCNS010000003.1"/>
</dbReference>
<dbReference type="NCBIfam" id="TIGR04131">
    <property type="entry name" value="Bac_Flav_CTERM"/>
    <property type="match status" value="1"/>
</dbReference>
<feature type="signal peptide" evidence="2">
    <location>
        <begin position="1"/>
        <end position="18"/>
    </location>
</feature>
<organism evidence="3 4">
    <name type="scientific">Christiangramia oceanisediminis</name>
    <dbReference type="NCBI Taxonomy" id="2920386"/>
    <lineage>
        <taxon>Bacteria</taxon>
        <taxon>Pseudomonadati</taxon>
        <taxon>Bacteroidota</taxon>
        <taxon>Flavobacteriia</taxon>
        <taxon>Flavobacteriales</taxon>
        <taxon>Flavobacteriaceae</taxon>
        <taxon>Christiangramia</taxon>
    </lineage>
</organism>
<dbReference type="EMBL" id="JANCNS010000003">
    <property type="protein sequence ID" value="MCP9201097.1"/>
    <property type="molecule type" value="Genomic_DNA"/>
</dbReference>
<dbReference type="Pfam" id="PF13585">
    <property type="entry name" value="CHU_C"/>
    <property type="match status" value="1"/>
</dbReference>
<name>A0A9X2R9U9_9FLAO</name>
<feature type="chain" id="PRO_5040795087" evidence="2">
    <location>
        <begin position="19"/>
        <end position="530"/>
    </location>
</feature>
<reference evidence="3" key="1">
    <citation type="submission" date="2022-07" db="EMBL/GenBank/DDBJ databases">
        <title>Gramela sediminis sp. nov., isolated from deep-sea sediment of the Indian Ocean.</title>
        <authorList>
            <person name="Shi H."/>
        </authorList>
    </citation>
    <scope>NUCLEOTIDE SEQUENCE</scope>
    <source>
        <strain evidence="3">GC03-9</strain>
    </source>
</reference>
<keyword evidence="2" id="KW-0732">Signal</keyword>
<sequence length="530" mass="58352">MRILSFFLFLFACSISHAQSSDCSGAIQICGDGSISSNANGAGVQEISELNSCSSRENNSLWLYIEITKAGTLGFDLKPVSSNLEVDYDFFIFGPNASCGNLGQSIRCSTTNPLASGATTNLTGMRPGETDTSEGPGANGNNFIKPLDVLPGETYFIVIDRPIGDGPFELNWTGDVTDNGTPFPEGPEIEKPGDLSTCNASGQASFDLSVQESEITSQVNTTLSFHTNLADATDNIQPIQGSYLSNEPVKTIYARVENDLTGCAEITDFELIIEDGPVITPEYDFAQCDLDFDGAENFRFSDIDSEILNGLDPNQFEIAYFLEPNQARDNINPLPANLSSEGETIYARVWEKGFPNCYNISEISLNLNIPPQLQDFDLVQPVVNSNNNSISINLQNSGNYEYSIGNIDGPYQEETEFRNISSGFQTLYIRDKNGCAIISTEIAIIGYDNFFTPNNDGINDFWQIRGIDEPAAANFVSIFDRYGKLLKKLHVSEKGWDGTFNGQEMPSDDYWFRLSLRNRQEVTGHFSLIR</sequence>
<evidence type="ECO:0000256" key="1">
    <source>
        <dbReference type="SAM" id="MobiDB-lite"/>
    </source>
</evidence>
<accession>A0A9X2R9U9</accession>
<evidence type="ECO:0000256" key="2">
    <source>
        <dbReference type="SAM" id="SignalP"/>
    </source>
</evidence>
<evidence type="ECO:0000313" key="3">
    <source>
        <dbReference type="EMBL" id="MCP9201097.1"/>
    </source>
</evidence>
<protein>
    <submittedName>
        <fullName evidence="3">T9SS type B sorting domain-containing protein</fullName>
    </submittedName>
</protein>
<feature type="region of interest" description="Disordered" evidence="1">
    <location>
        <begin position="118"/>
        <end position="140"/>
    </location>
</feature>
<keyword evidence="4" id="KW-1185">Reference proteome</keyword>
<dbReference type="AlphaFoldDB" id="A0A9X2R9U9"/>
<comment type="caution">
    <text evidence="3">The sequence shown here is derived from an EMBL/GenBank/DDBJ whole genome shotgun (WGS) entry which is preliminary data.</text>
</comment>